<organism evidence="1 2">
    <name type="scientific">Campylobacter pinnipediorum subsp. pinnipediorum</name>
    <dbReference type="NCBI Taxonomy" id="1660067"/>
    <lineage>
        <taxon>Bacteria</taxon>
        <taxon>Pseudomonadati</taxon>
        <taxon>Campylobacterota</taxon>
        <taxon>Epsilonproteobacteria</taxon>
        <taxon>Campylobacterales</taxon>
        <taxon>Campylobacteraceae</taxon>
        <taxon>Campylobacter</taxon>
    </lineage>
</organism>
<dbReference type="RefSeq" id="WP_069632716.1">
    <property type="nucleotide sequence ID" value="NZ_CP012546.1"/>
</dbReference>
<evidence type="ECO:0000313" key="2">
    <source>
        <dbReference type="Proteomes" id="UP000189728"/>
    </source>
</evidence>
<comment type="caution">
    <text evidence="1">The sequence shown here is derived from an EMBL/GenBank/DDBJ whole genome shotgun (WGS) entry which is preliminary data.</text>
</comment>
<dbReference type="EMBL" id="MCRK01000041">
    <property type="protein sequence ID" value="OPA75843.1"/>
    <property type="molecule type" value="Genomic_DNA"/>
</dbReference>
<proteinExistence type="predicted"/>
<reference evidence="1 2" key="1">
    <citation type="submission" date="2016-08" db="EMBL/GenBank/DDBJ databases">
        <title>Campylobacter species from sea mammals.</title>
        <authorList>
            <person name="Gilbert M.J."/>
            <person name="Byrne B.A."/>
            <person name="Zomer A.L."/>
            <person name="Wagenaar J.A."/>
        </authorList>
    </citation>
    <scope>NUCLEOTIDE SEQUENCE [LARGE SCALE GENOMIC DNA]</scope>
    <source>
        <strain evidence="1 2">1105248</strain>
    </source>
</reference>
<sequence>MKKIRDLLQEINDEIDYDKEEKLIDDGLFSSFDIIECIALIEKNFSIKIPASYIKQDNFQSEKNISKMVKKIQTLN</sequence>
<dbReference type="AlphaFoldDB" id="A0AAX0L882"/>
<dbReference type="Proteomes" id="UP000189728">
    <property type="component" value="Unassembled WGS sequence"/>
</dbReference>
<gene>
    <name evidence="1" type="ORF">BFG04_05195</name>
</gene>
<dbReference type="SUPFAM" id="SSF47336">
    <property type="entry name" value="ACP-like"/>
    <property type="match status" value="1"/>
</dbReference>
<dbReference type="Gene3D" id="1.10.1200.10">
    <property type="entry name" value="ACP-like"/>
    <property type="match status" value="1"/>
</dbReference>
<evidence type="ECO:0000313" key="1">
    <source>
        <dbReference type="EMBL" id="OPA75843.1"/>
    </source>
</evidence>
<protein>
    <recommendedName>
        <fullName evidence="3">Acyl carrier protein</fullName>
    </recommendedName>
</protein>
<accession>A0AAX0L882</accession>
<evidence type="ECO:0008006" key="3">
    <source>
        <dbReference type="Google" id="ProtNLM"/>
    </source>
</evidence>
<name>A0AAX0L882_9BACT</name>
<dbReference type="InterPro" id="IPR036736">
    <property type="entry name" value="ACP-like_sf"/>
</dbReference>